<protein>
    <submittedName>
        <fullName evidence="2">DNA phosphorothioation-dependent restriction protein DptG</fullName>
    </submittedName>
</protein>
<accession>A0A380S5A0</accession>
<feature type="transmembrane region" description="Helical" evidence="1">
    <location>
        <begin position="77"/>
        <end position="94"/>
    </location>
</feature>
<feature type="transmembrane region" description="Helical" evidence="1">
    <location>
        <begin position="114"/>
        <end position="134"/>
    </location>
</feature>
<organism evidence="2 3">
    <name type="scientific">Fibrobacter succinogenes</name>
    <name type="common">Bacteroides succinogenes</name>
    <dbReference type="NCBI Taxonomy" id="833"/>
    <lineage>
        <taxon>Bacteria</taxon>
        <taxon>Pseudomonadati</taxon>
        <taxon>Fibrobacterota</taxon>
        <taxon>Fibrobacteria</taxon>
        <taxon>Fibrobacterales</taxon>
        <taxon>Fibrobacteraceae</taxon>
        <taxon>Fibrobacter</taxon>
    </lineage>
</organism>
<dbReference type="AlphaFoldDB" id="A0A380S5A0"/>
<keyword evidence="1" id="KW-1133">Transmembrane helix</keyword>
<feature type="transmembrane region" description="Helical" evidence="1">
    <location>
        <begin position="195"/>
        <end position="218"/>
    </location>
</feature>
<name>A0A380S5A0_FIBSU</name>
<gene>
    <name evidence="2" type="ORF">SAMN05661053_1802</name>
</gene>
<keyword evidence="1" id="KW-0472">Membrane</keyword>
<sequence>MAQFTEEELQIYKAKIRRMPLPKLRDELLDVINDPTPERPNIVKTRIRILENREKRYNNVKRKIAAKQKQPLPDKDGFKHFLFIIAATFAYILIEILFSRDGFSLITKFNLGRFFGTVKYFPTIGIFGWYTYYIPFFRKNLWDEKKQFFKDIPEFWLRNFKIALSFASFLFFFSLEIFSTKTYNGVFYSGNGLPAYIIATGYLISSTLYIINVFFPIIKKFRPNYGITLIAFAAALELIISKVFN</sequence>
<evidence type="ECO:0000256" key="1">
    <source>
        <dbReference type="SAM" id="Phobius"/>
    </source>
</evidence>
<reference evidence="2 3" key="1">
    <citation type="submission" date="2017-08" db="EMBL/GenBank/DDBJ databases">
        <authorList>
            <person name="de Groot N.N."/>
        </authorList>
    </citation>
    <scope>NUCLEOTIDE SEQUENCE [LARGE SCALE GENOMIC DNA]</scope>
    <source>
        <strain evidence="2 3">HM2</strain>
    </source>
</reference>
<proteinExistence type="predicted"/>
<keyword evidence="1" id="KW-0812">Transmembrane</keyword>
<feature type="transmembrane region" description="Helical" evidence="1">
    <location>
        <begin position="155"/>
        <end position="175"/>
    </location>
</feature>
<dbReference type="RefSeq" id="WP_109572905.1">
    <property type="nucleotide sequence ID" value="NZ_UHJL01000002.1"/>
</dbReference>
<evidence type="ECO:0000313" key="2">
    <source>
        <dbReference type="EMBL" id="SUQ24402.1"/>
    </source>
</evidence>
<evidence type="ECO:0000313" key="3">
    <source>
        <dbReference type="Proteomes" id="UP000255423"/>
    </source>
</evidence>
<dbReference type="EMBL" id="UHJL01000002">
    <property type="protein sequence ID" value="SUQ24402.1"/>
    <property type="molecule type" value="Genomic_DNA"/>
</dbReference>
<dbReference type="Proteomes" id="UP000255423">
    <property type="component" value="Unassembled WGS sequence"/>
</dbReference>
<feature type="transmembrane region" description="Helical" evidence="1">
    <location>
        <begin position="225"/>
        <end position="244"/>
    </location>
</feature>